<protein>
    <submittedName>
        <fullName evidence="1">Uncharacterized protein</fullName>
    </submittedName>
</protein>
<reference evidence="1 2" key="1">
    <citation type="journal article" date="2021" name="J. Biosci. Bioeng.">
        <title>Identification and characterization of a chc gene cluster responsible for the aromatization pathway of cyclohexanecarboxylate degradation in Sinomonas cyclohexanicum ATCC 51369.</title>
        <authorList>
            <person name="Yamamoto T."/>
            <person name="Hasegawa Y."/>
            <person name="Lau P.C.K."/>
            <person name="Iwaki H."/>
        </authorList>
    </citation>
    <scope>NUCLEOTIDE SEQUENCE [LARGE SCALE GENOMIC DNA]</scope>
    <source>
        <strain evidence="1 2">ATCC 51369</strain>
    </source>
</reference>
<proteinExistence type="predicted"/>
<keyword evidence="2" id="KW-1185">Reference proteome</keyword>
<gene>
    <name evidence="1" type="ORF">SCMU_14000</name>
</gene>
<evidence type="ECO:0000313" key="1">
    <source>
        <dbReference type="EMBL" id="BCT75558.1"/>
    </source>
</evidence>
<dbReference type="Proteomes" id="UP001319861">
    <property type="component" value="Chromosome"/>
</dbReference>
<sequence length="46" mass="5429">MGGGLVVCRHCPRQWAYGEGLRRAAEWYLYLHVRRAHPEAVVHRDR</sequence>
<dbReference type="EMBL" id="AP024525">
    <property type="protein sequence ID" value="BCT75558.1"/>
    <property type="molecule type" value="Genomic_DNA"/>
</dbReference>
<name>A0ABN6FFQ7_SINCY</name>
<organism evidence="1 2">
    <name type="scientific">Sinomonas cyclohexanicum</name>
    <name type="common">Corynebacterium cyclohexanicum</name>
    <dbReference type="NCBI Taxonomy" id="322009"/>
    <lineage>
        <taxon>Bacteria</taxon>
        <taxon>Bacillati</taxon>
        <taxon>Actinomycetota</taxon>
        <taxon>Actinomycetes</taxon>
        <taxon>Micrococcales</taxon>
        <taxon>Micrococcaceae</taxon>
        <taxon>Sinomonas</taxon>
    </lineage>
</organism>
<evidence type="ECO:0000313" key="2">
    <source>
        <dbReference type="Proteomes" id="UP001319861"/>
    </source>
</evidence>
<accession>A0ABN6FFQ7</accession>